<dbReference type="GO" id="GO:0005840">
    <property type="term" value="C:ribosome"/>
    <property type="evidence" value="ECO:0007669"/>
    <property type="project" value="UniProtKB-KW"/>
</dbReference>
<keyword evidence="2" id="KW-0689">Ribosomal protein</keyword>
<accession>A0A6J4HHA2</accession>
<keyword evidence="2" id="KW-0687">Ribonucleoprotein</keyword>
<feature type="compositionally biased region" description="Basic and acidic residues" evidence="1">
    <location>
        <begin position="1"/>
        <end position="14"/>
    </location>
</feature>
<proteinExistence type="predicted"/>
<feature type="compositionally biased region" description="Basic and acidic residues" evidence="1">
    <location>
        <begin position="107"/>
        <end position="125"/>
    </location>
</feature>
<dbReference type="AlphaFoldDB" id="A0A6J4HHA2"/>
<feature type="compositionally biased region" description="Basic residues" evidence="1">
    <location>
        <begin position="44"/>
        <end position="59"/>
    </location>
</feature>
<feature type="compositionally biased region" description="Basic and acidic residues" evidence="1">
    <location>
        <begin position="65"/>
        <end position="75"/>
    </location>
</feature>
<feature type="non-terminal residue" evidence="2">
    <location>
        <position position="1"/>
    </location>
</feature>
<sequence>DDDRPDRGHADASAERQPGVPRLRCHAVLQAQDAHRRDPPAGGLHRRLDRQRRRERRQHLQAAGDRPEVRPEPRAQHRRRPARVQARSPGLREVDRTAQGARRARRGDHLDVDRAADRQAGEQEGRGWGSPRLRLV</sequence>
<evidence type="ECO:0000313" key="2">
    <source>
        <dbReference type="EMBL" id="CAA9221345.1"/>
    </source>
</evidence>
<reference evidence="2" key="1">
    <citation type="submission" date="2020-02" db="EMBL/GenBank/DDBJ databases">
        <authorList>
            <person name="Meier V. D."/>
        </authorList>
    </citation>
    <scope>NUCLEOTIDE SEQUENCE</scope>
    <source>
        <strain evidence="2">AVDCRST_MAG52</strain>
    </source>
</reference>
<evidence type="ECO:0000256" key="1">
    <source>
        <dbReference type="SAM" id="MobiDB-lite"/>
    </source>
</evidence>
<organism evidence="2">
    <name type="scientific">uncultured Blastococcus sp</name>
    <dbReference type="NCBI Taxonomy" id="217144"/>
    <lineage>
        <taxon>Bacteria</taxon>
        <taxon>Bacillati</taxon>
        <taxon>Actinomycetota</taxon>
        <taxon>Actinomycetes</taxon>
        <taxon>Geodermatophilales</taxon>
        <taxon>Geodermatophilaceae</taxon>
        <taxon>Blastococcus</taxon>
        <taxon>environmental samples</taxon>
    </lineage>
</organism>
<protein>
    <submittedName>
        <fullName evidence="2">SSU ribosomal protein S8p (S15Ae)</fullName>
    </submittedName>
</protein>
<feature type="region of interest" description="Disordered" evidence="1">
    <location>
        <begin position="1"/>
        <end position="136"/>
    </location>
</feature>
<name>A0A6J4HHA2_9ACTN</name>
<dbReference type="EMBL" id="CADCTN010000035">
    <property type="protein sequence ID" value="CAA9221345.1"/>
    <property type="molecule type" value="Genomic_DNA"/>
</dbReference>
<feature type="non-terminal residue" evidence="2">
    <location>
        <position position="136"/>
    </location>
</feature>
<gene>
    <name evidence="2" type="ORF">AVDCRST_MAG52-493</name>
</gene>